<dbReference type="SUPFAM" id="SSF52833">
    <property type="entry name" value="Thioredoxin-like"/>
    <property type="match status" value="1"/>
</dbReference>
<evidence type="ECO:0000259" key="6">
    <source>
        <dbReference type="PROSITE" id="PS51396"/>
    </source>
</evidence>
<dbReference type="InterPro" id="IPR013766">
    <property type="entry name" value="Thioredoxin_domain"/>
</dbReference>
<dbReference type="PANTHER" id="PTHR12378:SF7">
    <property type="entry name" value="DESUMOYLATING ISOPEPTIDASE 1"/>
    <property type="match status" value="1"/>
</dbReference>
<dbReference type="Gene3D" id="1.25.10.10">
    <property type="entry name" value="Leucine-rich Repeat Variant"/>
    <property type="match status" value="1"/>
</dbReference>
<reference evidence="8 9" key="1">
    <citation type="submission" date="2016-03" db="EMBL/GenBank/DDBJ databases">
        <authorList>
            <person name="Ploux O."/>
        </authorList>
    </citation>
    <scope>NUCLEOTIDE SEQUENCE [LARGE SCALE GENOMIC DNA]</scope>
    <source>
        <strain evidence="8 9">URUG2</strain>
    </source>
</reference>
<keyword evidence="9" id="KW-1185">Reference proteome</keyword>
<dbReference type="CDD" id="cd02947">
    <property type="entry name" value="TRX_family"/>
    <property type="match status" value="1"/>
</dbReference>
<evidence type="ECO:0000256" key="2">
    <source>
        <dbReference type="ARBA" id="ARBA00022670"/>
    </source>
</evidence>
<dbReference type="GO" id="GO:0006508">
    <property type="term" value="P:proteolysis"/>
    <property type="evidence" value="ECO:0007669"/>
    <property type="project" value="UniProtKB-KW"/>
</dbReference>
<dbReference type="InterPro" id="IPR042266">
    <property type="entry name" value="PPPDE_sf"/>
</dbReference>
<keyword evidence="3" id="KW-0378">Hydrolase</keyword>
<feature type="domain" description="Thioredoxin" evidence="5">
    <location>
        <begin position="156"/>
        <end position="280"/>
    </location>
</feature>
<dbReference type="Pfam" id="PF00085">
    <property type="entry name" value="Thioredoxin"/>
    <property type="match status" value="1"/>
</dbReference>
<accession>A0A2D3V2Q0</accession>
<proteinExistence type="inferred from homology"/>
<comment type="similarity">
    <text evidence="1">Belongs to the DeSI family.</text>
</comment>
<dbReference type="RefSeq" id="XP_023625847.1">
    <property type="nucleotide sequence ID" value="XM_023770079.1"/>
</dbReference>
<dbReference type="GeneID" id="35599971"/>
<evidence type="ECO:0000256" key="3">
    <source>
        <dbReference type="ARBA" id="ARBA00022801"/>
    </source>
</evidence>
<evidence type="ECO:0000259" key="7">
    <source>
        <dbReference type="PROSITE" id="PS51858"/>
    </source>
</evidence>
<dbReference type="SMART" id="SM01179">
    <property type="entry name" value="DUF862"/>
    <property type="match status" value="1"/>
</dbReference>
<dbReference type="Gene3D" id="3.40.30.10">
    <property type="entry name" value="Glutaredoxin"/>
    <property type="match status" value="1"/>
</dbReference>
<dbReference type="PROSITE" id="PS51352">
    <property type="entry name" value="THIOREDOXIN_2"/>
    <property type="match status" value="1"/>
</dbReference>
<protein>
    <submittedName>
        <fullName evidence="8">Related to thioredoxin</fullName>
    </submittedName>
</protein>
<dbReference type="PROSITE" id="PS51858">
    <property type="entry name" value="PPPDE"/>
    <property type="match status" value="1"/>
</dbReference>
<feature type="domain" description="PPPDE" evidence="7">
    <location>
        <begin position="1"/>
        <end position="141"/>
    </location>
</feature>
<feature type="region of interest" description="Disordered" evidence="4">
    <location>
        <begin position="150"/>
        <end position="172"/>
    </location>
</feature>
<dbReference type="Pfam" id="PF08324">
    <property type="entry name" value="PUL"/>
    <property type="match status" value="1"/>
</dbReference>
<dbReference type="InterPro" id="IPR008580">
    <property type="entry name" value="PPPDE_dom"/>
</dbReference>
<name>A0A2D3V2Q0_9PEZI</name>
<evidence type="ECO:0000313" key="8">
    <source>
        <dbReference type="EMBL" id="CZT18957.1"/>
    </source>
</evidence>
<keyword evidence="2" id="KW-0645">Protease</keyword>
<dbReference type="PROSITE" id="PS51396">
    <property type="entry name" value="PUL"/>
    <property type="match status" value="1"/>
</dbReference>
<dbReference type="STRING" id="112498.A0A2D3V2Q0"/>
<dbReference type="Pfam" id="PF05903">
    <property type="entry name" value="Peptidase_C97"/>
    <property type="match status" value="1"/>
</dbReference>
<dbReference type="OrthoDB" id="21221at2759"/>
<feature type="compositionally biased region" description="Polar residues" evidence="4">
    <location>
        <begin position="150"/>
        <end position="169"/>
    </location>
</feature>
<dbReference type="InterPro" id="IPR036249">
    <property type="entry name" value="Thioredoxin-like_sf"/>
</dbReference>
<evidence type="ECO:0000256" key="1">
    <source>
        <dbReference type="ARBA" id="ARBA00008140"/>
    </source>
</evidence>
<dbReference type="Gene3D" id="3.90.1720.30">
    <property type="entry name" value="PPPDE domains"/>
    <property type="match status" value="1"/>
</dbReference>
<evidence type="ECO:0000259" key="5">
    <source>
        <dbReference type="PROSITE" id="PS51352"/>
    </source>
</evidence>
<evidence type="ECO:0000313" key="9">
    <source>
        <dbReference type="Proteomes" id="UP000225277"/>
    </source>
</evidence>
<dbReference type="InterPro" id="IPR013535">
    <property type="entry name" value="PUL_dom"/>
</dbReference>
<dbReference type="GO" id="GO:0070646">
    <property type="term" value="P:protein modification by small protein removal"/>
    <property type="evidence" value="ECO:0007669"/>
    <property type="project" value="TreeGrafter"/>
</dbReference>
<dbReference type="Proteomes" id="UP000225277">
    <property type="component" value="Unassembled WGS sequence"/>
</dbReference>
<organism evidence="8 9">
    <name type="scientific">Ramularia collo-cygni</name>
    <dbReference type="NCBI Taxonomy" id="112498"/>
    <lineage>
        <taxon>Eukaryota</taxon>
        <taxon>Fungi</taxon>
        <taxon>Dikarya</taxon>
        <taxon>Ascomycota</taxon>
        <taxon>Pezizomycotina</taxon>
        <taxon>Dothideomycetes</taxon>
        <taxon>Dothideomycetidae</taxon>
        <taxon>Mycosphaerellales</taxon>
        <taxon>Mycosphaerellaceae</taxon>
        <taxon>Ramularia</taxon>
    </lineage>
</organism>
<dbReference type="EMBL" id="FJUY01000006">
    <property type="protein sequence ID" value="CZT18957.1"/>
    <property type="molecule type" value="Genomic_DNA"/>
</dbReference>
<dbReference type="GO" id="GO:0008233">
    <property type="term" value="F:peptidase activity"/>
    <property type="evidence" value="ECO:0007669"/>
    <property type="project" value="UniProtKB-KW"/>
</dbReference>
<feature type="domain" description="PUL" evidence="6">
    <location>
        <begin position="281"/>
        <end position="567"/>
    </location>
</feature>
<gene>
    <name evidence="8" type="ORF">RCC_04802</name>
</gene>
<dbReference type="InterPro" id="IPR011989">
    <property type="entry name" value="ARM-like"/>
</dbReference>
<dbReference type="AlphaFoldDB" id="A0A2D3V2Q0"/>
<sequence>MEVQLYVYDLTKGMARQMSQQFLGIQIDAVYHTAVVLNDVEFFFGAGVQTCNPGTTHHGRPMEIISMGKTELPFETVLDYLESLKEVYTPESYDLFAHNCNNFSHDFVQFLVGKPIPDHITSLPKRVLDTPFGQMLRPQIDASMRSITQAEVPTQNRPQAMNPSSTPQPASRYGQVVDLTDSNDLDKQLTAATDTCVTLFFTSSTCAPCKLAYPMFDQLAGTHPNALFVKVDINEARDIASRYQIRATPTFMTLSKGNKVDEWSGADPNMLKANVELLVQQTFPPHPHLNMAVPSLQYGSMKNVIYSKLPPLDKLMAKLGDAANEEDIVNLRAFVKKRAESPRDAPLPDLHLVAKASRSKILALPVETRFAAVDLLRCAMVDPRVGGFFAEEREPKTVPLLIRHISKLDNCPHNLRLVTIHLACNTFASSLYIKELMASEDDTLAQLIELITTSLLDASHPTTRVAAASLAFNLSIANYKVRREEGQEALAEGEQVELAASLLETLSEEESPDAAKLLLLALGFLAYCSPVKGELVDLLKVMDAKQTVTSGKCKSLQSLAKEVASVL</sequence>
<evidence type="ECO:0000256" key="4">
    <source>
        <dbReference type="SAM" id="MobiDB-lite"/>
    </source>
</evidence>
<dbReference type="PANTHER" id="PTHR12378">
    <property type="entry name" value="DESUMOYLATING ISOPEPTIDASE"/>
    <property type="match status" value="1"/>
</dbReference>